<feature type="chain" id="PRO_5047037135" evidence="1">
    <location>
        <begin position="25"/>
        <end position="1058"/>
    </location>
</feature>
<organism evidence="3 4">
    <name type="scientific">Reichenbachiella carrageenanivorans</name>
    <dbReference type="NCBI Taxonomy" id="2979869"/>
    <lineage>
        <taxon>Bacteria</taxon>
        <taxon>Pseudomonadati</taxon>
        <taxon>Bacteroidota</taxon>
        <taxon>Cytophagia</taxon>
        <taxon>Cytophagales</taxon>
        <taxon>Reichenbachiellaceae</taxon>
        <taxon>Reichenbachiella</taxon>
    </lineage>
</organism>
<dbReference type="NCBIfam" id="TIGR04183">
    <property type="entry name" value="Por_Secre_tail"/>
    <property type="match status" value="1"/>
</dbReference>
<evidence type="ECO:0000313" key="3">
    <source>
        <dbReference type="EMBL" id="UXX80993.1"/>
    </source>
</evidence>
<evidence type="ECO:0000259" key="2">
    <source>
        <dbReference type="Pfam" id="PF18962"/>
    </source>
</evidence>
<feature type="signal peptide" evidence="1">
    <location>
        <begin position="1"/>
        <end position="24"/>
    </location>
</feature>
<dbReference type="EMBL" id="CP106735">
    <property type="protein sequence ID" value="UXX80993.1"/>
    <property type="molecule type" value="Genomic_DNA"/>
</dbReference>
<feature type="domain" description="Secretion system C-terminal sorting" evidence="2">
    <location>
        <begin position="992"/>
        <end position="1057"/>
    </location>
</feature>
<proteinExistence type="predicted"/>
<dbReference type="InterPro" id="IPR026444">
    <property type="entry name" value="Secre_tail"/>
</dbReference>
<evidence type="ECO:0000313" key="4">
    <source>
        <dbReference type="Proteomes" id="UP001062165"/>
    </source>
</evidence>
<keyword evidence="1" id="KW-0732">Signal</keyword>
<sequence>MIKILLKISLTLCMSLMLHTLSFASDVNILYAYNSDDIPTGETLSEYENYDEAYVTKLEAEGYTVTTMLYSNFSADVATNAMGFDLIIVGQGTANNTTQDEVAALDIPVLVQADVVSRYGFGSRIRNSNSGSGLAYTTSPSAVSESVSNAIETDIVSFAATSSLKGLDLSLDTQSADLIPIYSYDNNTNRLAVAALETGATYDQDAGTSPNRRGYFGVVNSSIAMNDDLGKIYIGLVNWLMDIHTITASSTSGGTIGNIGDIAIPGGKDKTFTFSPDPDYTVQDVVVDGVSQGVIADYTFTGVMADHTIAVRFVGAVTYTITASAEGQGSISPSGALITSAGFDETYSFIPDAGYEVKEILVDGNPVTENENYTFTTIGADHTIQAIFQPNTSLGGGSILYAYESPEDYTLYDQKYVETLTDEGFEVETILFDDLAADAATLSTGKDLIIVGYNTPNSNTQSNIANLPIPVLLQSPAVAKYGFAEKARSNNITSIDKVNPVSEAADIISNGLTGTLTLAGESQSKPVDQGTDVTSANLITVYNGGGTRYPVVALEAGVNGYVDPIDGTFLTTAARRGYFSVVDVNLVMNNDLATLYIGMVKWLMDFKRITATASTGGAISPAGNVEIYTGSSQGFEIIPNEGYEIADVLVNDASVGAVENYAFEHVTAVQTIAASFSIITYDITASAGANGAVAPSGAVAVDYGTTQTFTFTPDDTYRVLDVLVDGSSVGAVDTYSFTNVKETHTVAVSFELIPKHEIVSSAGENGSISPEGTHLFYENTDVRFDLTPDLGYEVADVLVDDASVGAVASYTFTDLLTAHTISASFVIQTFDITATAGDNGSISPEGITTVDYNGSQAYTITADEGYEVADVMVDGNSEGAVTSFTFESVTTTHSISVTFAKMTYDIAAQAGENGSISPEGIVSVDHNGSQTFTITADEGYEINDVLVNNESVGAIASYTFENVTAAQSISATFSEVLVITEVNPTTHKALKIYPNPSVGSFTIDTAGSSEILILTIDGKLVNRLNSSGSLSITGLNPGTYLIRTITNKRIEIQKLIIQ</sequence>
<dbReference type="Pfam" id="PF18962">
    <property type="entry name" value="Por_Secre_tail"/>
    <property type="match status" value="1"/>
</dbReference>
<protein>
    <submittedName>
        <fullName evidence="3">T9SS type A sorting domain-containing protein</fullName>
    </submittedName>
</protein>
<evidence type="ECO:0000256" key="1">
    <source>
        <dbReference type="SAM" id="SignalP"/>
    </source>
</evidence>
<gene>
    <name evidence="3" type="ORF">N7E81_07760</name>
</gene>
<dbReference type="Proteomes" id="UP001062165">
    <property type="component" value="Chromosome"/>
</dbReference>
<accession>A0ABY6D4F9</accession>
<keyword evidence="4" id="KW-1185">Reference proteome</keyword>
<dbReference type="RefSeq" id="WP_263052722.1">
    <property type="nucleotide sequence ID" value="NZ_CP106735.1"/>
</dbReference>
<name>A0ABY6D4F9_9BACT</name>
<reference evidence="3" key="1">
    <citation type="submission" date="2022-10" db="EMBL/GenBank/DDBJ databases">
        <title>Comparative genomics and taxonomic characterization of three novel marine species of genus Reichenbachiella exhibiting antioxidant and polysaccharide degradation activities.</title>
        <authorList>
            <person name="Muhammad N."/>
            <person name="Lee Y.-J."/>
            <person name="Ko J."/>
            <person name="Kim S.-G."/>
        </authorList>
    </citation>
    <scope>NUCLEOTIDE SEQUENCE</scope>
    <source>
        <strain evidence="3">Wsw4-B4</strain>
    </source>
</reference>